<name>A0A2I4F8A8_JUGRE</name>
<dbReference type="RefSeq" id="XP_018827881.1">
    <property type="nucleotide sequence ID" value="XM_018972336.2"/>
</dbReference>
<sequence>MQKTLKGKEIEEEEGEEALAIWDCGSPLYDSYELVSLSHVIERHLMKLPNSSGSKRFIAPSFSRANNRVTSMLSNQTRKMSMGGRHHRENPRNKMKIKWFSSFLGRFGFQKKRSNTDDIVNETVNVL</sequence>
<proteinExistence type="predicted"/>
<accession>A0A2I4F8A8</accession>
<organism evidence="1 2">
    <name type="scientific">Juglans regia</name>
    <name type="common">English walnut</name>
    <dbReference type="NCBI Taxonomy" id="51240"/>
    <lineage>
        <taxon>Eukaryota</taxon>
        <taxon>Viridiplantae</taxon>
        <taxon>Streptophyta</taxon>
        <taxon>Embryophyta</taxon>
        <taxon>Tracheophyta</taxon>
        <taxon>Spermatophyta</taxon>
        <taxon>Magnoliopsida</taxon>
        <taxon>eudicotyledons</taxon>
        <taxon>Gunneridae</taxon>
        <taxon>Pentapetalae</taxon>
        <taxon>rosids</taxon>
        <taxon>fabids</taxon>
        <taxon>Fagales</taxon>
        <taxon>Juglandaceae</taxon>
        <taxon>Juglans</taxon>
    </lineage>
</organism>
<dbReference type="OrthoDB" id="690771at2759"/>
<reference evidence="2" key="1">
    <citation type="submission" date="2025-08" db="UniProtKB">
        <authorList>
            <consortium name="RefSeq"/>
        </authorList>
    </citation>
    <scope>IDENTIFICATION</scope>
    <source>
        <tissue evidence="2">Leaves</tissue>
    </source>
</reference>
<dbReference type="KEGG" id="jre:108996440"/>
<protein>
    <submittedName>
        <fullName evidence="2">Uncharacterized protein LOC108996440</fullName>
    </submittedName>
</protein>
<evidence type="ECO:0000313" key="2">
    <source>
        <dbReference type="RefSeq" id="XP_018827881.1"/>
    </source>
</evidence>
<keyword evidence="1" id="KW-1185">Reference proteome</keyword>
<evidence type="ECO:0000313" key="1">
    <source>
        <dbReference type="Proteomes" id="UP000235220"/>
    </source>
</evidence>
<dbReference type="PANTHER" id="PTHR33978">
    <property type="entry name" value="SERINE/THREONINE-KINASE"/>
    <property type="match status" value="1"/>
</dbReference>
<dbReference type="GeneID" id="108996440"/>
<dbReference type="AlphaFoldDB" id="A0A2I4F8A8"/>
<dbReference type="PANTHER" id="PTHR33978:SF19">
    <property type="match status" value="1"/>
</dbReference>
<dbReference type="Gramene" id="Jr07_08340_p1">
    <property type="protein sequence ID" value="cds.Jr07_08340_p1"/>
    <property type="gene ID" value="Jr07_08340"/>
</dbReference>
<dbReference type="Proteomes" id="UP000235220">
    <property type="component" value="Chromosome 7"/>
</dbReference>
<gene>
    <name evidence="2" type="primary">LOC108996440</name>
</gene>